<dbReference type="EMBL" id="QTSX02004544">
    <property type="protein sequence ID" value="KAJ9064066.1"/>
    <property type="molecule type" value="Genomic_DNA"/>
</dbReference>
<keyword evidence="2" id="KW-1185">Reference proteome</keyword>
<organism evidence="1 2">
    <name type="scientific">Entomophthora muscae</name>
    <dbReference type="NCBI Taxonomy" id="34485"/>
    <lineage>
        <taxon>Eukaryota</taxon>
        <taxon>Fungi</taxon>
        <taxon>Fungi incertae sedis</taxon>
        <taxon>Zoopagomycota</taxon>
        <taxon>Entomophthoromycotina</taxon>
        <taxon>Entomophthoromycetes</taxon>
        <taxon>Entomophthorales</taxon>
        <taxon>Entomophthoraceae</taxon>
        <taxon>Entomophthora</taxon>
    </lineage>
</organism>
<sequence length="324" mass="36138">MRRKTTITGLVVLFIVVISYTILLNFNIKEAKQRTISSKYTSQNATIQIDESNPDAGSEAKMEVEIRILRADLINSIVTTQIAFFPSAQLATDHKRLKTPLLAYFAYYQKAYQVNHTMPSVEATFPILSGSTSYYPFDSFLTEIAVEITDLQTGIRIPTVVKLKASVAALKLDIIRTQQLKDGTESDLVSQVSKKAGIDGEIDNFQEDVVESYKFTLRITRPPTIIFFSIFVIILMWVISLVMAGVAFTIILLVDTRPEGGYMALGSGLLFALPFLRNAQPDVPPIGIIIDAMGFIWNMIIVTSASILIAIIWIKRREVQVTFA</sequence>
<dbReference type="Proteomes" id="UP001165960">
    <property type="component" value="Unassembled WGS sequence"/>
</dbReference>
<protein>
    <submittedName>
        <fullName evidence="1">F-box only protein 9</fullName>
        <ecNumber evidence="1">3.1.3.-</ecNumber>
    </submittedName>
</protein>
<dbReference type="EC" id="3.1.3.-" evidence="1"/>
<name>A0ACC2SNV1_9FUNG</name>
<keyword evidence="1" id="KW-0378">Hydrolase</keyword>
<evidence type="ECO:0000313" key="2">
    <source>
        <dbReference type="Proteomes" id="UP001165960"/>
    </source>
</evidence>
<proteinExistence type="predicted"/>
<gene>
    <name evidence="1" type="primary">FBXO9_2</name>
    <name evidence="1" type="ORF">DSO57_1034314</name>
</gene>
<comment type="caution">
    <text evidence="1">The sequence shown here is derived from an EMBL/GenBank/DDBJ whole genome shotgun (WGS) entry which is preliminary data.</text>
</comment>
<evidence type="ECO:0000313" key="1">
    <source>
        <dbReference type="EMBL" id="KAJ9064066.1"/>
    </source>
</evidence>
<accession>A0ACC2SNV1</accession>
<reference evidence="1" key="1">
    <citation type="submission" date="2022-04" db="EMBL/GenBank/DDBJ databases">
        <title>Genome of the entomopathogenic fungus Entomophthora muscae.</title>
        <authorList>
            <person name="Elya C."/>
            <person name="Lovett B.R."/>
            <person name="Lee E."/>
            <person name="Macias A.M."/>
            <person name="Hajek A.E."/>
            <person name="De Bivort B.L."/>
            <person name="Kasson M.T."/>
            <person name="De Fine Licht H.H."/>
            <person name="Stajich J.E."/>
        </authorList>
    </citation>
    <scope>NUCLEOTIDE SEQUENCE</scope>
    <source>
        <strain evidence="1">Berkeley</strain>
    </source>
</reference>